<dbReference type="EMBL" id="JASMWN010000001">
    <property type="protein sequence ID" value="MDU9002725.1"/>
    <property type="molecule type" value="Genomic_DNA"/>
</dbReference>
<dbReference type="RefSeq" id="WP_316772948.1">
    <property type="nucleotide sequence ID" value="NZ_JASMWN010000001.1"/>
</dbReference>
<accession>A0ABU3V9L7</accession>
<reference evidence="5" key="1">
    <citation type="submission" date="2023-05" db="EMBL/GenBank/DDBJ databases">
        <title>Sedimentitalea sp. nov. JM2-8.</title>
        <authorList>
            <person name="Huang J."/>
        </authorList>
    </citation>
    <scope>NUCLEOTIDE SEQUENCE [LARGE SCALE GENOMIC DNA]</scope>
    <source>
        <strain evidence="5">KHS03</strain>
    </source>
</reference>
<dbReference type="InterPro" id="IPR050832">
    <property type="entry name" value="Bact_Acetyltransf"/>
</dbReference>
<name>A0ABU3V9L7_9RHOB</name>
<organism evidence="4 5">
    <name type="scientific">Sedimentitalea todarodis</name>
    <dbReference type="NCBI Taxonomy" id="1631240"/>
    <lineage>
        <taxon>Bacteria</taxon>
        <taxon>Pseudomonadati</taxon>
        <taxon>Pseudomonadota</taxon>
        <taxon>Alphaproteobacteria</taxon>
        <taxon>Rhodobacterales</taxon>
        <taxon>Paracoccaceae</taxon>
        <taxon>Sedimentitalea</taxon>
    </lineage>
</organism>
<gene>
    <name evidence="4" type="ORF">QO231_02520</name>
</gene>
<feature type="domain" description="N-acetyltransferase" evidence="3">
    <location>
        <begin position="2"/>
        <end position="149"/>
    </location>
</feature>
<evidence type="ECO:0000313" key="4">
    <source>
        <dbReference type="EMBL" id="MDU9002725.1"/>
    </source>
</evidence>
<protein>
    <submittedName>
        <fullName evidence="4">GNAT family N-acetyltransferase</fullName>
    </submittedName>
</protein>
<keyword evidence="2" id="KW-0012">Acyltransferase</keyword>
<dbReference type="Pfam" id="PF00583">
    <property type="entry name" value="Acetyltransf_1"/>
    <property type="match status" value="1"/>
</dbReference>
<comment type="caution">
    <text evidence="4">The sequence shown here is derived from an EMBL/GenBank/DDBJ whole genome shotgun (WGS) entry which is preliminary data.</text>
</comment>
<dbReference type="SUPFAM" id="SSF55729">
    <property type="entry name" value="Acyl-CoA N-acyltransferases (Nat)"/>
    <property type="match status" value="1"/>
</dbReference>
<keyword evidence="5" id="KW-1185">Reference proteome</keyword>
<keyword evidence="1" id="KW-0808">Transferase</keyword>
<proteinExistence type="predicted"/>
<sequence>MLTYDRNTSTTQDILTQLTACDSTFSPPLSTRTDLQTYAAKLHSTSDRFEAWEGTALVGLVAAYCNAPDRGAAFVTSVSVLPEQTARGIAARLMSDCIAHAADLGFTRLELEVSAEATAALRLYERLGFALLAESPKDEGTLHLIRALS</sequence>
<dbReference type="InterPro" id="IPR016181">
    <property type="entry name" value="Acyl_CoA_acyltransferase"/>
</dbReference>
<evidence type="ECO:0000259" key="3">
    <source>
        <dbReference type="PROSITE" id="PS51186"/>
    </source>
</evidence>
<dbReference type="Proteomes" id="UP001255416">
    <property type="component" value="Unassembled WGS sequence"/>
</dbReference>
<evidence type="ECO:0000256" key="2">
    <source>
        <dbReference type="ARBA" id="ARBA00023315"/>
    </source>
</evidence>
<dbReference type="PROSITE" id="PS51186">
    <property type="entry name" value="GNAT"/>
    <property type="match status" value="1"/>
</dbReference>
<dbReference type="InterPro" id="IPR000182">
    <property type="entry name" value="GNAT_dom"/>
</dbReference>
<dbReference type="PANTHER" id="PTHR43877">
    <property type="entry name" value="AMINOALKYLPHOSPHONATE N-ACETYLTRANSFERASE-RELATED-RELATED"/>
    <property type="match status" value="1"/>
</dbReference>
<evidence type="ECO:0000256" key="1">
    <source>
        <dbReference type="ARBA" id="ARBA00022679"/>
    </source>
</evidence>
<dbReference type="CDD" id="cd04301">
    <property type="entry name" value="NAT_SF"/>
    <property type="match status" value="1"/>
</dbReference>
<dbReference type="Gene3D" id="3.40.630.30">
    <property type="match status" value="1"/>
</dbReference>
<evidence type="ECO:0000313" key="5">
    <source>
        <dbReference type="Proteomes" id="UP001255416"/>
    </source>
</evidence>